<dbReference type="EMBL" id="QSQN01000046">
    <property type="protein sequence ID" value="RGK37133.1"/>
    <property type="molecule type" value="Genomic_DNA"/>
</dbReference>
<organism evidence="2 3">
    <name type="scientific">[Ruminococcus] lactaris</name>
    <dbReference type="NCBI Taxonomy" id="46228"/>
    <lineage>
        <taxon>Bacteria</taxon>
        <taxon>Bacillati</taxon>
        <taxon>Bacillota</taxon>
        <taxon>Clostridia</taxon>
        <taxon>Lachnospirales</taxon>
        <taxon>Lachnospiraceae</taxon>
        <taxon>Mediterraneibacter</taxon>
    </lineage>
</organism>
<dbReference type="GeneID" id="69513717"/>
<feature type="coiled-coil region" evidence="1">
    <location>
        <begin position="9"/>
        <end position="36"/>
    </location>
</feature>
<reference evidence="2 3" key="1">
    <citation type="submission" date="2018-08" db="EMBL/GenBank/DDBJ databases">
        <title>A genome reference for cultivated species of the human gut microbiota.</title>
        <authorList>
            <person name="Zou Y."/>
            <person name="Xue W."/>
            <person name="Luo G."/>
        </authorList>
    </citation>
    <scope>NUCLEOTIDE SEQUENCE [LARGE SCALE GENOMIC DNA]</scope>
    <source>
        <strain evidence="2 3">TF11-7</strain>
    </source>
</reference>
<comment type="caution">
    <text evidence="2">The sequence shown here is derived from an EMBL/GenBank/DDBJ whole genome shotgun (WGS) entry which is preliminary data.</text>
</comment>
<accession>A0A3E4LI35</accession>
<protein>
    <submittedName>
        <fullName evidence="2">ErpK protein</fullName>
    </submittedName>
</protein>
<gene>
    <name evidence="2" type="ORF">DXD17_13195</name>
</gene>
<dbReference type="AlphaFoldDB" id="A0A3E4LI35"/>
<keyword evidence="1" id="KW-0175">Coiled coil</keyword>
<name>A0A3E4LI35_9FIRM</name>
<sequence>MARMRRSSEQTLEYKIEQAEAKVAKTREAHEKAVDELKKLYDIRKAYQRDELLKAMKNSSRSYEEILAFITSGETSEDEQNRTE</sequence>
<dbReference type="RefSeq" id="WP_117688670.1">
    <property type="nucleotide sequence ID" value="NZ_QSQN01000046.1"/>
</dbReference>
<evidence type="ECO:0000313" key="3">
    <source>
        <dbReference type="Proteomes" id="UP000260793"/>
    </source>
</evidence>
<evidence type="ECO:0000256" key="1">
    <source>
        <dbReference type="SAM" id="Coils"/>
    </source>
</evidence>
<proteinExistence type="predicted"/>
<dbReference type="Proteomes" id="UP000260793">
    <property type="component" value="Unassembled WGS sequence"/>
</dbReference>
<evidence type="ECO:0000313" key="2">
    <source>
        <dbReference type="EMBL" id="RGK37133.1"/>
    </source>
</evidence>